<comment type="caution">
    <text evidence="1">The sequence shown here is derived from an EMBL/GenBank/DDBJ whole genome shotgun (WGS) entry which is preliminary data.</text>
</comment>
<keyword evidence="2" id="KW-1185">Reference proteome</keyword>
<evidence type="ECO:0008006" key="3">
    <source>
        <dbReference type="Google" id="ProtNLM"/>
    </source>
</evidence>
<evidence type="ECO:0000313" key="2">
    <source>
        <dbReference type="Proteomes" id="UP000198211"/>
    </source>
</evidence>
<reference evidence="2" key="1">
    <citation type="submission" date="2017-03" db="EMBL/GenBank/DDBJ databases">
        <title>Phytopthora megakarya and P. palmivora, two closely related causual agents of cacao black pod achieved similar genome size and gene model numbers by different mechanisms.</title>
        <authorList>
            <person name="Ali S."/>
            <person name="Shao J."/>
            <person name="Larry D.J."/>
            <person name="Kronmiller B."/>
            <person name="Shen D."/>
            <person name="Strem M.D."/>
            <person name="Melnick R.L."/>
            <person name="Guiltinan M.J."/>
            <person name="Tyler B.M."/>
            <person name="Meinhardt L.W."/>
            <person name="Bailey B.A."/>
        </authorList>
    </citation>
    <scope>NUCLEOTIDE SEQUENCE [LARGE SCALE GENOMIC DNA]</scope>
    <source>
        <strain evidence="2">zdho120</strain>
    </source>
</reference>
<evidence type="ECO:0000313" key="1">
    <source>
        <dbReference type="EMBL" id="OWZ08062.1"/>
    </source>
</evidence>
<dbReference type="EMBL" id="NBNE01003296">
    <property type="protein sequence ID" value="OWZ08062.1"/>
    <property type="molecule type" value="Genomic_DNA"/>
</dbReference>
<protein>
    <recommendedName>
        <fullName evidence="3">RxLR effector protein</fullName>
    </recommendedName>
</protein>
<dbReference type="Proteomes" id="UP000198211">
    <property type="component" value="Unassembled WGS sequence"/>
</dbReference>
<gene>
    <name evidence="1" type="ORF">PHMEG_00019459</name>
</gene>
<dbReference type="OrthoDB" id="141637at2759"/>
<name>A0A225VRV2_9STRA</name>
<organism evidence="1 2">
    <name type="scientific">Phytophthora megakarya</name>
    <dbReference type="NCBI Taxonomy" id="4795"/>
    <lineage>
        <taxon>Eukaryota</taxon>
        <taxon>Sar</taxon>
        <taxon>Stramenopiles</taxon>
        <taxon>Oomycota</taxon>
        <taxon>Peronosporomycetes</taxon>
        <taxon>Peronosporales</taxon>
        <taxon>Peronosporaceae</taxon>
        <taxon>Phytophthora</taxon>
    </lineage>
</organism>
<accession>A0A225VRV2</accession>
<sequence length="72" mass="8583">MAQTYLQKNPTLFTPMRTDVDKRYNTYAIWRSMKYHSDEVGRAMQLNEYSANEVMAFVKEYQKFQPATLSFT</sequence>
<proteinExistence type="predicted"/>
<dbReference type="AlphaFoldDB" id="A0A225VRV2"/>